<name>A0ABN3B468_9MICO</name>
<feature type="transmembrane region" description="Helical" evidence="2">
    <location>
        <begin position="26"/>
        <end position="48"/>
    </location>
</feature>
<evidence type="ECO:0000256" key="2">
    <source>
        <dbReference type="SAM" id="Phobius"/>
    </source>
</evidence>
<keyword evidence="2" id="KW-0812">Transmembrane</keyword>
<protein>
    <submittedName>
        <fullName evidence="3">Uncharacterized protein</fullName>
    </submittedName>
</protein>
<gene>
    <name evidence="3" type="ORF">GCM10009786_09990</name>
</gene>
<keyword evidence="4" id="KW-1185">Reference proteome</keyword>
<accession>A0ABN3B468</accession>
<evidence type="ECO:0000313" key="4">
    <source>
        <dbReference type="Proteomes" id="UP001501084"/>
    </source>
</evidence>
<keyword evidence="2" id="KW-1133">Transmembrane helix</keyword>
<evidence type="ECO:0000256" key="1">
    <source>
        <dbReference type="SAM" id="MobiDB-lite"/>
    </source>
</evidence>
<dbReference type="EMBL" id="BAAAOP010000005">
    <property type="protein sequence ID" value="GAA2186991.1"/>
    <property type="molecule type" value="Genomic_DNA"/>
</dbReference>
<comment type="caution">
    <text evidence="3">The sequence shown here is derived from an EMBL/GenBank/DDBJ whole genome shotgun (WGS) entry which is preliminary data.</text>
</comment>
<organism evidence="3 4">
    <name type="scientific">Leucobacter alluvii</name>
    <dbReference type="NCBI Taxonomy" id="340321"/>
    <lineage>
        <taxon>Bacteria</taxon>
        <taxon>Bacillati</taxon>
        <taxon>Actinomycetota</taxon>
        <taxon>Actinomycetes</taxon>
        <taxon>Micrococcales</taxon>
        <taxon>Microbacteriaceae</taxon>
        <taxon>Leucobacter</taxon>
    </lineage>
</organism>
<reference evidence="3 4" key="1">
    <citation type="journal article" date="2019" name="Int. J. Syst. Evol. Microbiol.">
        <title>The Global Catalogue of Microorganisms (GCM) 10K type strain sequencing project: providing services to taxonomists for standard genome sequencing and annotation.</title>
        <authorList>
            <consortium name="The Broad Institute Genomics Platform"/>
            <consortium name="The Broad Institute Genome Sequencing Center for Infectious Disease"/>
            <person name="Wu L."/>
            <person name="Ma J."/>
        </authorList>
    </citation>
    <scope>NUCLEOTIDE SEQUENCE [LARGE SCALE GENOMIC DNA]</scope>
    <source>
        <strain evidence="3 4">JCM 14919</strain>
    </source>
</reference>
<keyword evidence="2" id="KW-0472">Membrane</keyword>
<dbReference type="RefSeq" id="WP_346057607.1">
    <property type="nucleotide sequence ID" value="NZ_BAAAOP010000005.1"/>
</dbReference>
<sequence>MTHPDGTSPYDANGQTAGRRPQRQTWIWGMTGALAVVVLGAAGAVVAVDAQSNNSAAVRAVAAEYVEAVAAGDANGAERLSSDTESPRPNAALDPAAFASAEHISDSELGRIRVDFEAGRASGQVSYELGGSSYSDQLELRRTADDEWRVTSGLKYEVAIDASGGGALGLRGADDPLPSDAPSITVYAGEYALISHNPFFETTDDARVAVTSNADSLFASEWIVPGADYAAEVRRQVGIAYEECAEQTDVWELQSCGIAAAEPSAKFSSSPAVDVSVEMTEAPTVSARDELSTWMEIEDRGSFRATYTGRDASGDEITEKIDLQASSADVEVTPTADGLDVAIYPY</sequence>
<dbReference type="Proteomes" id="UP001501084">
    <property type="component" value="Unassembled WGS sequence"/>
</dbReference>
<proteinExistence type="predicted"/>
<evidence type="ECO:0000313" key="3">
    <source>
        <dbReference type="EMBL" id="GAA2186991.1"/>
    </source>
</evidence>
<feature type="region of interest" description="Disordered" evidence="1">
    <location>
        <begin position="1"/>
        <end position="21"/>
    </location>
</feature>